<dbReference type="Proteomes" id="UP001189429">
    <property type="component" value="Unassembled WGS sequence"/>
</dbReference>
<evidence type="ECO:0000313" key="3">
    <source>
        <dbReference type="EMBL" id="CAK0904081.1"/>
    </source>
</evidence>
<evidence type="ECO:0000313" key="4">
    <source>
        <dbReference type="Proteomes" id="UP001189429"/>
    </source>
</evidence>
<keyword evidence="2" id="KW-0472">Membrane</keyword>
<protein>
    <submittedName>
        <fullName evidence="3">Uncharacterized protein</fullName>
    </submittedName>
</protein>
<feature type="non-terminal residue" evidence="3">
    <location>
        <position position="203"/>
    </location>
</feature>
<feature type="compositionally biased region" description="Low complexity" evidence="1">
    <location>
        <begin position="134"/>
        <end position="156"/>
    </location>
</feature>
<name>A0ABN9XZ64_9DINO</name>
<sequence>MEGLGPVDFQSHSRPGLLDNHHRSSLTNSVAILVQVWDLPTISSLVPWHGRLATTVAFVIADKMLHRSSQRELWKMLSLAAMVTVGAGVFFSLHFALVAAEDRHKAADEAAGSSLRLNLKRALQTRHQKATADASGSNRGRSPSPRAAPPARGSALPRPPRPPRRRRARRPSAEQRLGRQGALDASASRPCRPMWSTSCGSRP</sequence>
<feature type="transmembrane region" description="Helical" evidence="2">
    <location>
        <begin position="73"/>
        <end position="97"/>
    </location>
</feature>
<accession>A0ABN9XZ64</accession>
<organism evidence="3 4">
    <name type="scientific">Prorocentrum cordatum</name>
    <dbReference type="NCBI Taxonomy" id="2364126"/>
    <lineage>
        <taxon>Eukaryota</taxon>
        <taxon>Sar</taxon>
        <taxon>Alveolata</taxon>
        <taxon>Dinophyceae</taxon>
        <taxon>Prorocentrales</taxon>
        <taxon>Prorocentraceae</taxon>
        <taxon>Prorocentrum</taxon>
    </lineage>
</organism>
<keyword evidence="4" id="KW-1185">Reference proteome</keyword>
<comment type="caution">
    <text evidence="3">The sequence shown here is derived from an EMBL/GenBank/DDBJ whole genome shotgun (WGS) entry which is preliminary data.</text>
</comment>
<keyword evidence="2" id="KW-0812">Transmembrane</keyword>
<evidence type="ECO:0000256" key="2">
    <source>
        <dbReference type="SAM" id="Phobius"/>
    </source>
</evidence>
<reference evidence="3" key="1">
    <citation type="submission" date="2023-10" db="EMBL/GenBank/DDBJ databases">
        <authorList>
            <person name="Chen Y."/>
            <person name="Shah S."/>
            <person name="Dougan E. K."/>
            <person name="Thang M."/>
            <person name="Chan C."/>
        </authorList>
    </citation>
    <scope>NUCLEOTIDE SEQUENCE [LARGE SCALE GENOMIC DNA]</scope>
</reference>
<proteinExistence type="predicted"/>
<feature type="compositionally biased region" description="Basic residues" evidence="1">
    <location>
        <begin position="161"/>
        <end position="170"/>
    </location>
</feature>
<gene>
    <name evidence="3" type="ORF">PCOR1329_LOCUS80216</name>
</gene>
<evidence type="ECO:0000256" key="1">
    <source>
        <dbReference type="SAM" id="MobiDB-lite"/>
    </source>
</evidence>
<keyword evidence="2" id="KW-1133">Transmembrane helix</keyword>
<feature type="region of interest" description="Disordered" evidence="1">
    <location>
        <begin position="123"/>
        <end position="203"/>
    </location>
</feature>
<dbReference type="EMBL" id="CAUYUJ010021347">
    <property type="protein sequence ID" value="CAK0904081.1"/>
    <property type="molecule type" value="Genomic_DNA"/>
</dbReference>